<feature type="region of interest" description="Disordered" evidence="1">
    <location>
        <begin position="36"/>
        <end position="77"/>
    </location>
</feature>
<feature type="non-terminal residue" evidence="3">
    <location>
        <position position="500"/>
    </location>
</feature>
<dbReference type="Gene3D" id="2.40.50.40">
    <property type="match status" value="2"/>
</dbReference>
<gene>
    <name evidence="3" type="ORF">Ctob_003525</name>
</gene>
<reference evidence="4" key="1">
    <citation type="journal article" date="2015" name="PLoS Genet.">
        <title>Genome Sequence and Transcriptome Analyses of Chrysochromulina tobin: Metabolic Tools for Enhanced Algal Fitness in the Prominent Order Prymnesiales (Haptophyceae).</title>
        <authorList>
            <person name="Hovde B.T."/>
            <person name="Deodato C.R."/>
            <person name="Hunsperger H.M."/>
            <person name="Ryken S.A."/>
            <person name="Yost W."/>
            <person name="Jha R.K."/>
            <person name="Patterson J."/>
            <person name="Monnat R.J. Jr."/>
            <person name="Barlow S.B."/>
            <person name="Starkenburg S.R."/>
            <person name="Cattolico R.A."/>
        </authorList>
    </citation>
    <scope>NUCLEOTIDE SEQUENCE</scope>
    <source>
        <strain evidence="4">CCMP291</strain>
    </source>
</reference>
<keyword evidence="4" id="KW-1185">Reference proteome</keyword>
<evidence type="ECO:0000259" key="2">
    <source>
        <dbReference type="PROSITE" id="PS50013"/>
    </source>
</evidence>
<evidence type="ECO:0000256" key="1">
    <source>
        <dbReference type="SAM" id="MobiDB-lite"/>
    </source>
</evidence>
<dbReference type="PROSITE" id="PS50013">
    <property type="entry name" value="CHROMO_2"/>
    <property type="match status" value="1"/>
</dbReference>
<organism evidence="3 4">
    <name type="scientific">Chrysochromulina tobinii</name>
    <dbReference type="NCBI Taxonomy" id="1460289"/>
    <lineage>
        <taxon>Eukaryota</taxon>
        <taxon>Haptista</taxon>
        <taxon>Haptophyta</taxon>
        <taxon>Prymnesiophyceae</taxon>
        <taxon>Prymnesiales</taxon>
        <taxon>Chrysochromulinaceae</taxon>
        <taxon>Chrysochromulina</taxon>
    </lineage>
</organism>
<protein>
    <recommendedName>
        <fullName evidence="2">Chromo domain-containing protein</fullName>
    </recommendedName>
</protein>
<dbReference type="SMART" id="SM00298">
    <property type="entry name" value="CHROMO"/>
    <property type="match status" value="2"/>
</dbReference>
<evidence type="ECO:0000313" key="3">
    <source>
        <dbReference type="EMBL" id="KOO29401.1"/>
    </source>
</evidence>
<comment type="caution">
    <text evidence="3">The sequence shown here is derived from an EMBL/GenBank/DDBJ whole genome shotgun (WGS) entry which is preliminary data.</text>
</comment>
<feature type="compositionally biased region" description="Gly residues" evidence="1">
    <location>
        <begin position="299"/>
        <end position="315"/>
    </location>
</feature>
<dbReference type="AlphaFoldDB" id="A0A0M0JS02"/>
<feature type="region of interest" description="Disordered" evidence="1">
    <location>
        <begin position="257"/>
        <end position="329"/>
    </location>
</feature>
<proteinExistence type="predicted"/>
<dbReference type="EMBL" id="JWZX01002420">
    <property type="protein sequence ID" value="KOO29401.1"/>
    <property type="molecule type" value="Genomic_DNA"/>
</dbReference>
<name>A0A0M0JS02_9EUKA</name>
<dbReference type="Proteomes" id="UP000037460">
    <property type="component" value="Unassembled WGS sequence"/>
</dbReference>
<accession>A0A0M0JS02</accession>
<dbReference type="SUPFAM" id="SSF54160">
    <property type="entry name" value="Chromo domain-like"/>
    <property type="match status" value="1"/>
</dbReference>
<dbReference type="InterPro" id="IPR000953">
    <property type="entry name" value="Chromo/chromo_shadow_dom"/>
</dbReference>
<feature type="compositionally biased region" description="Gly residues" evidence="1">
    <location>
        <begin position="53"/>
        <end position="70"/>
    </location>
</feature>
<feature type="domain" description="Chromo" evidence="2">
    <location>
        <begin position="157"/>
        <end position="215"/>
    </location>
</feature>
<feature type="region of interest" description="Disordered" evidence="1">
    <location>
        <begin position="126"/>
        <end position="155"/>
    </location>
</feature>
<evidence type="ECO:0000313" key="4">
    <source>
        <dbReference type="Proteomes" id="UP000037460"/>
    </source>
</evidence>
<sequence>MPDLGAAAAAPGASPRARYPLRIDVAKPAVVYQPSFGKPSPSRPMAPELAGGVPTGGGASGACAGAGGGASASAAAASAKVLGKRRRAGRTEVLVKHPGGGESQWQPIKSVSAAALAEYEVKRQRQQLQQSRMGGAAKPAKQPQAVEADGADPTDERMPFRLLAQRRFETGQRYLVHWEGHSVTDASWESAKRINNPAMVADFEAAVKRARSHTEVQLRSGLFSLASLGFARARPYLGPSARNADGTERLPAREHMALSTARSGANPPSSAGLSRNAPQRRKPTPGTAPPGGAAQYGAISGGGAELGGGGAGGGAPLDDPTTSRRGLAPLGGLLKRRRLANAAAYAEEDEPYVTDTALGSRVRLSLCPTKLKGGCTGAQPVRVTFRLVGAPKPRVRKRKAIGFYMVRLKMQGESHVMPASAVPPPEPAPATALGGALGAWSGHLITPSGHLFTPSGHLFTPSGQLFTPGGQLFSGFAGLDTEQLQLAIEAAGKAAGCAAP</sequence>
<feature type="compositionally biased region" description="Polar residues" evidence="1">
    <location>
        <begin position="260"/>
        <end position="277"/>
    </location>
</feature>
<dbReference type="InterPro" id="IPR016197">
    <property type="entry name" value="Chromo-like_dom_sf"/>
</dbReference>